<protein>
    <submittedName>
        <fullName evidence="1">DNA-binding protein</fullName>
    </submittedName>
</protein>
<feature type="non-terminal residue" evidence="1">
    <location>
        <position position="45"/>
    </location>
</feature>
<organism evidence="1 2">
    <name type="scientific">Variovorax paradoxus</name>
    <dbReference type="NCBI Taxonomy" id="34073"/>
    <lineage>
        <taxon>Bacteria</taxon>
        <taxon>Pseudomonadati</taxon>
        <taxon>Pseudomonadota</taxon>
        <taxon>Betaproteobacteria</taxon>
        <taxon>Burkholderiales</taxon>
        <taxon>Comamonadaceae</taxon>
        <taxon>Variovorax</taxon>
    </lineage>
</organism>
<evidence type="ECO:0000313" key="2">
    <source>
        <dbReference type="Proteomes" id="UP000249135"/>
    </source>
</evidence>
<name>A0A2W5NM28_VARPD</name>
<dbReference type="GO" id="GO:0003677">
    <property type="term" value="F:DNA binding"/>
    <property type="evidence" value="ECO:0007669"/>
    <property type="project" value="UniProtKB-KW"/>
</dbReference>
<reference evidence="1 2" key="1">
    <citation type="submission" date="2017-08" db="EMBL/GenBank/DDBJ databases">
        <title>Infants hospitalized years apart are colonized by the same room-sourced microbial strains.</title>
        <authorList>
            <person name="Brooks B."/>
            <person name="Olm M.R."/>
            <person name="Firek B.A."/>
            <person name="Baker R."/>
            <person name="Thomas B.C."/>
            <person name="Morowitz M.J."/>
            <person name="Banfield J.F."/>
        </authorList>
    </citation>
    <scope>NUCLEOTIDE SEQUENCE [LARGE SCALE GENOMIC DNA]</scope>
    <source>
        <strain evidence="1">S2_005_003_R2_41</strain>
    </source>
</reference>
<evidence type="ECO:0000313" key="1">
    <source>
        <dbReference type="EMBL" id="PZQ53279.1"/>
    </source>
</evidence>
<dbReference type="EMBL" id="QFPP01001001">
    <property type="protein sequence ID" value="PZQ53279.1"/>
    <property type="molecule type" value="Genomic_DNA"/>
</dbReference>
<accession>A0A2W5NM28</accession>
<dbReference type="Gene3D" id="1.10.10.10">
    <property type="entry name" value="Winged helix-like DNA-binding domain superfamily/Winged helix DNA-binding domain"/>
    <property type="match status" value="1"/>
</dbReference>
<gene>
    <name evidence="1" type="ORF">DI563_33230</name>
</gene>
<proteinExistence type="predicted"/>
<keyword evidence="1" id="KW-0238">DNA-binding</keyword>
<dbReference type="Proteomes" id="UP000249135">
    <property type="component" value="Unassembled WGS sequence"/>
</dbReference>
<dbReference type="AlphaFoldDB" id="A0A2W5NM28"/>
<sequence length="45" mass="5001">MTSIQDQIRRRFADLSPALQQIAKYLLDHPAEVVTTSMRSVGANA</sequence>
<dbReference type="SUPFAM" id="SSF46689">
    <property type="entry name" value="Homeodomain-like"/>
    <property type="match status" value="1"/>
</dbReference>
<comment type="caution">
    <text evidence="1">The sequence shown here is derived from an EMBL/GenBank/DDBJ whole genome shotgun (WGS) entry which is preliminary data.</text>
</comment>
<dbReference type="InterPro" id="IPR009057">
    <property type="entry name" value="Homeodomain-like_sf"/>
</dbReference>
<dbReference type="InterPro" id="IPR036388">
    <property type="entry name" value="WH-like_DNA-bd_sf"/>
</dbReference>